<dbReference type="InterPro" id="IPR011335">
    <property type="entry name" value="Restrct_endonuc-II-like"/>
</dbReference>
<organism evidence="18 19">
    <name type="scientific">Candidatus Synchoanobacter obligatus</name>
    <dbReference type="NCBI Taxonomy" id="2919597"/>
    <lineage>
        <taxon>Bacteria</taxon>
        <taxon>Pseudomonadati</taxon>
        <taxon>Pseudomonadota</taxon>
        <taxon>Gammaproteobacteria</taxon>
        <taxon>Candidatus Comchoanobacterales</taxon>
        <taxon>Candidatus Comchoanobacteraceae</taxon>
        <taxon>Candidatus Synchoanobacter</taxon>
    </lineage>
</organism>
<evidence type="ECO:0000256" key="14">
    <source>
        <dbReference type="ARBA" id="ARBA00048988"/>
    </source>
</evidence>
<comment type="catalytic activity">
    <reaction evidence="14">
        <text>ATP + H2O = ADP + phosphate + H(+)</text>
        <dbReference type="Rhea" id="RHEA:13065"/>
        <dbReference type="ChEBI" id="CHEBI:15377"/>
        <dbReference type="ChEBI" id="CHEBI:15378"/>
        <dbReference type="ChEBI" id="CHEBI:30616"/>
        <dbReference type="ChEBI" id="CHEBI:43474"/>
        <dbReference type="ChEBI" id="CHEBI:456216"/>
        <dbReference type="EC" id="5.6.2.4"/>
    </reaction>
</comment>
<reference evidence="18 19" key="1">
    <citation type="journal article" date="2022" name="Nat. Microbiol.">
        <title>The microbiome of a bacterivorous marine choanoflagellate contains a resource-demanding obligate bacterial associate.</title>
        <authorList>
            <person name="Needham D.M."/>
            <person name="Poirier C."/>
            <person name="Bachy C."/>
            <person name="George E.E."/>
            <person name="Wilken S."/>
            <person name="Yung C.C.M."/>
            <person name="Limardo A.J."/>
            <person name="Morando M."/>
            <person name="Sudek L."/>
            <person name="Malmstrom R.R."/>
            <person name="Keeling P.J."/>
            <person name="Santoro A.E."/>
            <person name="Worden A.Z."/>
        </authorList>
    </citation>
    <scope>NUCLEOTIDE SEQUENCE [LARGE SCALE GENOMIC DNA]</scope>
    <source>
        <strain evidence="18 19">Comchoano-2</strain>
    </source>
</reference>
<feature type="binding site" evidence="15">
    <location>
        <begin position="23"/>
        <end position="30"/>
    </location>
    <ligand>
        <name>ATP</name>
        <dbReference type="ChEBI" id="CHEBI:30616"/>
    </ligand>
</feature>
<keyword evidence="4 15" id="KW-0378">Hydrolase</keyword>
<dbReference type="InterPro" id="IPR011604">
    <property type="entry name" value="PDDEXK-like_dom_sf"/>
</dbReference>
<proteinExistence type="predicted"/>
<evidence type="ECO:0000313" key="19">
    <source>
        <dbReference type="Proteomes" id="UP001320768"/>
    </source>
</evidence>
<comment type="catalytic activity">
    <reaction evidence="11">
        <text>Couples ATP hydrolysis with the unwinding of duplex DNA by translocating in the 3'-5' direction.</text>
        <dbReference type="EC" id="5.6.2.4"/>
    </reaction>
</comment>
<dbReference type="Pfam" id="PF00580">
    <property type="entry name" value="UvrD-helicase"/>
    <property type="match status" value="1"/>
</dbReference>
<evidence type="ECO:0000256" key="6">
    <source>
        <dbReference type="ARBA" id="ARBA00022839"/>
    </source>
</evidence>
<evidence type="ECO:0000256" key="4">
    <source>
        <dbReference type="ARBA" id="ARBA00022801"/>
    </source>
</evidence>
<evidence type="ECO:0000256" key="3">
    <source>
        <dbReference type="ARBA" id="ARBA00022763"/>
    </source>
</evidence>
<evidence type="ECO:0000256" key="8">
    <source>
        <dbReference type="ARBA" id="ARBA00023125"/>
    </source>
</evidence>
<dbReference type="PROSITE" id="PS51198">
    <property type="entry name" value="UVRD_HELICASE_ATP_BIND"/>
    <property type="match status" value="1"/>
</dbReference>
<evidence type="ECO:0000313" key="18">
    <source>
        <dbReference type="EMBL" id="MCP8352644.1"/>
    </source>
</evidence>
<protein>
    <recommendedName>
        <fullName evidence="12">DNA 3'-5' helicase</fullName>
        <ecNumber evidence="12">5.6.2.4</ecNumber>
    </recommendedName>
    <alternativeName>
        <fullName evidence="13">DNA 3'-5' helicase II</fullName>
    </alternativeName>
</protein>
<dbReference type="Pfam" id="PF13361">
    <property type="entry name" value="UvrD_C"/>
    <property type="match status" value="1"/>
</dbReference>
<sequence length="1020" mass="117643">MIPIDQEIRLKAMNPMHSWIVSAPAGSGKTYLLTRRILNLLMHVEKPQHVIAITFTKKAAHEMHERLIGCLENPTEEIAQQVLSRDQEKNWHILKNPSALSIMTIDAYCAWLLAHTSKPERMNISQNGQYLYQYVIHQYYQKKIWHPAQHALLQAFHGQYQTLETLLISLLATRDQWLEPLQDQNLAQLCQHGIKHIINQAVTDLERLLQPLQEHIDTLFSIHHKIAEQLGEDLIYPAGKVQQNLCHLAEMLLTKSGGLRKSLNKKQGIYPKSRLNADVEALQKSFKEHHSILQEALSDDVLTKLHEIRHLPIEQPLEDQKFLTDLSHVLNTLHRDLSALFIEHSICDFTQISQDAIQALKTDVSLQNFCRENIHHVLIDEFQDTSQTQYQLLDALTAIWPKASHRTLFAVGDPMQSIYRFRQADVKLFMQLQQQAINHIDPSPIALECNFRSSTKIIHQVNDLFEHIFPKKNAPFLAAIQYSQAHPTQPQADHHGISLYQETATEPSAQAQRCLEIIQALQRKHPGERIAILVQARSHLKHIIPTLENANIAFNAIDIYPTINLSAIQDLTALLSGLVDPYDQLSWHTILRSPLCGLSIASLASLPKNNDSLETILNAELSNPEQPYLQKLQSILKSTLQQIPEPVAQVWNIWQALQGPSIYPSDQKAAIDHWFQSAAKLSSEQQPLHRQAILDFFASSYTSQHKIGATVELLTAHKSKGLEYHHVIIPHLEKRKPPGKSPLFYCENGQHPIIQPTFTDNPRNIEYFKQLNKTRDQYESMRLFYVACTRAKSTLHLLGHWVDEPNPKSWLESVWQYAQHGSLPIHSQETQIEHQQTHQTLSYVRTQDHQLPNITPVLLPAENFDSKRGSALHFFIQHIDHPNRDLKWHYYVSCQGFSPAEVIIVKQQANQILKAQKDCAHFQWILDKHVWQHNEFNLCHESQHQIIDRVFFDQEHWYIIDYKFPNNPSSDMVSRYQSQLDGYRKALMAYPHNPYPEAPITTALYLPLEQKMIKIHHNLD</sequence>
<evidence type="ECO:0000256" key="10">
    <source>
        <dbReference type="ARBA" id="ARBA00023235"/>
    </source>
</evidence>
<keyword evidence="8" id="KW-0238">DNA-binding</keyword>
<keyword evidence="1" id="KW-0540">Nuclease</keyword>
<dbReference type="InterPro" id="IPR014016">
    <property type="entry name" value="UvrD-like_ATP-bd"/>
</dbReference>
<evidence type="ECO:0000256" key="13">
    <source>
        <dbReference type="ARBA" id="ARBA00034923"/>
    </source>
</evidence>
<evidence type="ECO:0000256" key="12">
    <source>
        <dbReference type="ARBA" id="ARBA00034808"/>
    </source>
</evidence>
<dbReference type="InterPro" id="IPR027417">
    <property type="entry name" value="P-loop_NTPase"/>
</dbReference>
<gene>
    <name evidence="18" type="ORF">MKS91_05035</name>
</gene>
<keyword evidence="10" id="KW-0413">Isomerase</keyword>
<accession>A0ABT1L646</accession>
<dbReference type="PANTHER" id="PTHR11070:SF2">
    <property type="entry name" value="ATP-DEPENDENT DNA HELICASE SRS2"/>
    <property type="match status" value="1"/>
</dbReference>
<evidence type="ECO:0000256" key="15">
    <source>
        <dbReference type="PROSITE-ProRule" id="PRU00560"/>
    </source>
</evidence>
<keyword evidence="19" id="KW-1185">Reference proteome</keyword>
<dbReference type="RefSeq" id="WP_258569748.1">
    <property type="nucleotide sequence ID" value="NZ_JAKUDN010000002.1"/>
</dbReference>
<keyword evidence="2 15" id="KW-0547">Nucleotide-binding</keyword>
<dbReference type="SUPFAM" id="SSF52980">
    <property type="entry name" value="Restriction endonuclease-like"/>
    <property type="match status" value="1"/>
</dbReference>
<dbReference type="InterPro" id="IPR014017">
    <property type="entry name" value="DNA_helicase_UvrD-like_C"/>
</dbReference>
<evidence type="ECO:0000256" key="5">
    <source>
        <dbReference type="ARBA" id="ARBA00022806"/>
    </source>
</evidence>
<dbReference type="EC" id="5.6.2.4" evidence="12"/>
<evidence type="ECO:0000256" key="9">
    <source>
        <dbReference type="ARBA" id="ARBA00023204"/>
    </source>
</evidence>
<dbReference type="InterPro" id="IPR000212">
    <property type="entry name" value="DNA_helicase_UvrD/REP"/>
</dbReference>
<evidence type="ECO:0000256" key="7">
    <source>
        <dbReference type="ARBA" id="ARBA00022840"/>
    </source>
</evidence>
<dbReference type="EMBL" id="JAKUDN010000002">
    <property type="protein sequence ID" value="MCP8352644.1"/>
    <property type="molecule type" value="Genomic_DNA"/>
</dbReference>
<dbReference type="Proteomes" id="UP001320768">
    <property type="component" value="Unassembled WGS sequence"/>
</dbReference>
<dbReference type="Gene3D" id="3.40.50.300">
    <property type="entry name" value="P-loop containing nucleotide triphosphate hydrolases"/>
    <property type="match status" value="3"/>
</dbReference>
<keyword evidence="5 15" id="KW-0347">Helicase</keyword>
<dbReference type="PROSITE" id="PS51217">
    <property type="entry name" value="UVRD_HELICASE_CTER"/>
    <property type="match status" value="1"/>
</dbReference>
<comment type="caution">
    <text evidence="18">The sequence shown here is derived from an EMBL/GenBank/DDBJ whole genome shotgun (WGS) entry which is preliminary data.</text>
</comment>
<name>A0ABT1L646_9GAMM</name>
<evidence type="ECO:0000259" key="16">
    <source>
        <dbReference type="PROSITE" id="PS51198"/>
    </source>
</evidence>
<feature type="domain" description="UvrD-like helicase C-terminal" evidence="17">
    <location>
        <begin position="466"/>
        <end position="721"/>
    </location>
</feature>
<dbReference type="PANTHER" id="PTHR11070">
    <property type="entry name" value="UVRD / RECB / PCRA DNA HELICASE FAMILY MEMBER"/>
    <property type="match status" value="1"/>
</dbReference>
<dbReference type="SUPFAM" id="SSF52540">
    <property type="entry name" value="P-loop containing nucleoside triphosphate hydrolases"/>
    <property type="match status" value="1"/>
</dbReference>
<feature type="domain" description="UvrD-like helicase ATP-binding" evidence="16">
    <location>
        <begin position="2"/>
        <end position="454"/>
    </location>
</feature>
<evidence type="ECO:0000256" key="2">
    <source>
        <dbReference type="ARBA" id="ARBA00022741"/>
    </source>
</evidence>
<keyword evidence="9" id="KW-0234">DNA repair</keyword>
<keyword evidence="7 15" id="KW-0067">ATP-binding</keyword>
<dbReference type="Gene3D" id="3.90.320.10">
    <property type="match status" value="1"/>
</dbReference>
<keyword evidence="6" id="KW-0269">Exonuclease</keyword>
<evidence type="ECO:0000256" key="11">
    <source>
        <dbReference type="ARBA" id="ARBA00034617"/>
    </source>
</evidence>
<evidence type="ECO:0000259" key="17">
    <source>
        <dbReference type="PROSITE" id="PS51217"/>
    </source>
</evidence>
<evidence type="ECO:0000256" key="1">
    <source>
        <dbReference type="ARBA" id="ARBA00022722"/>
    </source>
</evidence>
<dbReference type="Gene3D" id="1.10.486.10">
    <property type="entry name" value="PCRA, domain 4"/>
    <property type="match status" value="1"/>
</dbReference>
<keyword evidence="3" id="KW-0227">DNA damage</keyword>